<dbReference type="AlphaFoldDB" id="A0AA48GWJ0"/>
<keyword evidence="2" id="KW-1003">Cell membrane</keyword>
<feature type="transmembrane region" description="Helical" evidence="6">
    <location>
        <begin position="118"/>
        <end position="137"/>
    </location>
</feature>
<evidence type="ECO:0000256" key="1">
    <source>
        <dbReference type="ARBA" id="ARBA00004651"/>
    </source>
</evidence>
<evidence type="ECO:0000256" key="6">
    <source>
        <dbReference type="SAM" id="Phobius"/>
    </source>
</evidence>
<keyword evidence="5 6" id="KW-0472">Membrane</keyword>
<feature type="transmembrane region" description="Helical" evidence="6">
    <location>
        <begin position="48"/>
        <end position="66"/>
    </location>
</feature>
<feature type="transmembrane region" description="Helical" evidence="6">
    <location>
        <begin position="87"/>
        <end position="106"/>
    </location>
</feature>
<evidence type="ECO:0000313" key="8">
    <source>
        <dbReference type="Proteomes" id="UP001238179"/>
    </source>
</evidence>
<keyword evidence="3 6" id="KW-0812">Transmembrane</keyword>
<dbReference type="PANTHER" id="PTHR38601">
    <property type="entry name" value="HYDROGENASE-4 COMPONENT E"/>
    <property type="match status" value="1"/>
</dbReference>
<accession>A0AA48GWJ0</accession>
<dbReference type="RefSeq" id="WP_316414530.1">
    <property type="nucleotide sequence ID" value="NZ_AP027080.1"/>
</dbReference>
<proteinExistence type="predicted"/>
<comment type="subcellular location">
    <subcellularLocation>
        <location evidence="1">Cell membrane</location>
        <topology evidence="1">Multi-pass membrane protein</topology>
    </subcellularLocation>
</comment>
<feature type="transmembrane region" description="Helical" evidence="6">
    <location>
        <begin position="170"/>
        <end position="191"/>
    </location>
</feature>
<keyword evidence="8" id="KW-1185">Reference proteome</keyword>
<name>A0AA48GWJ0_9BACT</name>
<evidence type="ECO:0000313" key="7">
    <source>
        <dbReference type="EMBL" id="BDU71638.1"/>
    </source>
</evidence>
<dbReference type="KEGG" id="msil:METEAL_08120"/>
<organism evidence="7 8">
    <name type="scientific">Mesoterricola silvestris</name>
    <dbReference type="NCBI Taxonomy" id="2927979"/>
    <lineage>
        <taxon>Bacteria</taxon>
        <taxon>Pseudomonadati</taxon>
        <taxon>Acidobacteriota</taxon>
        <taxon>Holophagae</taxon>
        <taxon>Holophagales</taxon>
        <taxon>Holophagaceae</taxon>
        <taxon>Mesoterricola</taxon>
    </lineage>
</organism>
<dbReference type="Proteomes" id="UP001238179">
    <property type="component" value="Chromosome"/>
</dbReference>
<protein>
    <submittedName>
        <fullName evidence="7">Hydrogenase</fullName>
    </submittedName>
</protein>
<gene>
    <name evidence="7" type="primary">ehrC</name>
    <name evidence="7" type="ORF">METEAL_08120</name>
</gene>
<dbReference type="GO" id="GO:0005886">
    <property type="term" value="C:plasma membrane"/>
    <property type="evidence" value="ECO:0007669"/>
    <property type="project" value="UniProtKB-SubCell"/>
</dbReference>
<keyword evidence="4 6" id="KW-1133">Transmembrane helix</keyword>
<evidence type="ECO:0000256" key="3">
    <source>
        <dbReference type="ARBA" id="ARBA00022692"/>
    </source>
</evidence>
<dbReference type="InterPro" id="IPR038730">
    <property type="entry name" value="HyfE-like"/>
</dbReference>
<sequence length="211" mass="23132">MTPNLLLAAIMLINFMLVASSRVSKCIQLAALQGGLLAMVLLLMHDHWPFHVLLMAFSTAAIKGVVIPAMLNRAQDRMKPQREPEPYVGYTLTLVMAAAGTGMAFILARRLPLQPGNLGTLFVPASIMALFTGFLLLTTRKRALLQVVGYLVLENGVYLFSLLLVKQMPLLVETGVLLDLVVGIFVMGIVINHIQTAFDSQDTHRLAHLKD</sequence>
<evidence type="ECO:0000256" key="4">
    <source>
        <dbReference type="ARBA" id="ARBA00022989"/>
    </source>
</evidence>
<evidence type="ECO:0000256" key="5">
    <source>
        <dbReference type="ARBA" id="ARBA00023136"/>
    </source>
</evidence>
<dbReference type="EMBL" id="AP027080">
    <property type="protein sequence ID" value="BDU71638.1"/>
    <property type="molecule type" value="Genomic_DNA"/>
</dbReference>
<reference evidence="8" key="1">
    <citation type="journal article" date="2023" name="Int. J. Syst. Evol. Microbiol.">
        <title>Mesoterricola silvestris gen. nov., sp. nov., Mesoterricola sediminis sp. nov., Geothrix oryzae sp. nov., Geothrix edaphica sp. nov., Geothrix rubra sp. nov., and Geothrix limicola sp. nov., six novel members of Acidobacteriota isolated from soils.</title>
        <authorList>
            <person name="Itoh H."/>
            <person name="Sugisawa Y."/>
            <person name="Mise K."/>
            <person name="Xu Z."/>
            <person name="Kuniyasu M."/>
            <person name="Ushijima N."/>
            <person name="Kawano K."/>
            <person name="Kobayashi E."/>
            <person name="Shiratori Y."/>
            <person name="Masuda Y."/>
            <person name="Senoo K."/>
        </authorList>
    </citation>
    <scope>NUCLEOTIDE SEQUENCE [LARGE SCALE GENOMIC DNA]</scope>
    <source>
        <strain evidence="8">W79</strain>
    </source>
</reference>
<dbReference type="PANTHER" id="PTHR38601:SF1">
    <property type="entry name" value="HYDROGENASE-4 COMPONENT E"/>
    <property type="match status" value="1"/>
</dbReference>
<feature type="transmembrane region" description="Helical" evidence="6">
    <location>
        <begin position="144"/>
        <end position="164"/>
    </location>
</feature>
<evidence type="ECO:0000256" key="2">
    <source>
        <dbReference type="ARBA" id="ARBA00022475"/>
    </source>
</evidence>